<dbReference type="EMBL" id="FZOU01000002">
    <property type="protein sequence ID" value="SNS77823.1"/>
    <property type="molecule type" value="Genomic_DNA"/>
</dbReference>
<keyword evidence="2" id="KW-1185">Reference proteome</keyword>
<name>A0A239HAH4_9BACT</name>
<accession>A0A239HAH4</accession>
<gene>
    <name evidence="1" type="ORF">SAMN05421770_102285</name>
</gene>
<reference evidence="1 2" key="1">
    <citation type="submission" date="2017-06" db="EMBL/GenBank/DDBJ databases">
        <authorList>
            <person name="Kim H.J."/>
            <person name="Triplett B.A."/>
        </authorList>
    </citation>
    <scope>NUCLEOTIDE SEQUENCE [LARGE SCALE GENOMIC DNA]</scope>
    <source>
        <strain evidence="1 2">DSM 18704</strain>
    </source>
</reference>
<sequence>MATKKAAKKHVVKFTDTTTVKKKVEVKFPTKDGTVDFIAKKPVKVKEKVKFLAKER</sequence>
<protein>
    <submittedName>
        <fullName evidence="1">Uncharacterized protein</fullName>
    </submittedName>
</protein>
<organism evidence="1 2">
    <name type="scientific">Granulicella rosea</name>
    <dbReference type="NCBI Taxonomy" id="474952"/>
    <lineage>
        <taxon>Bacteria</taxon>
        <taxon>Pseudomonadati</taxon>
        <taxon>Acidobacteriota</taxon>
        <taxon>Terriglobia</taxon>
        <taxon>Terriglobales</taxon>
        <taxon>Acidobacteriaceae</taxon>
        <taxon>Granulicella</taxon>
    </lineage>
</organism>
<proteinExistence type="predicted"/>
<dbReference type="AlphaFoldDB" id="A0A239HAH4"/>
<dbReference type="Proteomes" id="UP000198356">
    <property type="component" value="Unassembled WGS sequence"/>
</dbReference>
<evidence type="ECO:0000313" key="2">
    <source>
        <dbReference type="Proteomes" id="UP000198356"/>
    </source>
</evidence>
<evidence type="ECO:0000313" key="1">
    <source>
        <dbReference type="EMBL" id="SNS77823.1"/>
    </source>
</evidence>